<evidence type="ECO:0000313" key="5">
    <source>
        <dbReference type="Proteomes" id="UP000178175"/>
    </source>
</evidence>
<evidence type="ECO:0000256" key="2">
    <source>
        <dbReference type="SAM" id="Phobius"/>
    </source>
</evidence>
<dbReference type="GO" id="GO:0000272">
    <property type="term" value="P:polysaccharide catabolic process"/>
    <property type="evidence" value="ECO:0007669"/>
    <property type="project" value="InterPro"/>
</dbReference>
<dbReference type="InterPro" id="IPR011050">
    <property type="entry name" value="Pectin_lyase_fold/virulence"/>
</dbReference>
<accession>A0A1G2TEX0</accession>
<dbReference type="Pfam" id="PF00404">
    <property type="entry name" value="Dockerin_1"/>
    <property type="match status" value="1"/>
</dbReference>
<dbReference type="InterPro" id="IPR002105">
    <property type="entry name" value="Dockerin_1_rpt"/>
</dbReference>
<dbReference type="EMBL" id="MHVR01000015">
    <property type="protein sequence ID" value="OHA95845.1"/>
    <property type="molecule type" value="Genomic_DNA"/>
</dbReference>
<feature type="transmembrane region" description="Helical" evidence="2">
    <location>
        <begin position="21"/>
        <end position="50"/>
    </location>
</feature>
<organism evidence="4 5">
    <name type="scientific">Candidatus Zambryskibacteria bacterium RIFCSPHIGHO2_02_FULL_43_14</name>
    <dbReference type="NCBI Taxonomy" id="1802748"/>
    <lineage>
        <taxon>Bacteria</taxon>
        <taxon>Candidatus Zambryskiibacteriota</taxon>
    </lineage>
</organism>
<comment type="caution">
    <text evidence="4">The sequence shown here is derived from an EMBL/GenBank/DDBJ whole genome shotgun (WGS) entry which is preliminary data.</text>
</comment>
<evidence type="ECO:0000256" key="1">
    <source>
        <dbReference type="SAM" id="MobiDB-lite"/>
    </source>
</evidence>
<feature type="domain" description="Dockerin" evidence="3">
    <location>
        <begin position="523"/>
        <end position="579"/>
    </location>
</feature>
<dbReference type="SUPFAM" id="SSF51126">
    <property type="entry name" value="Pectin lyase-like"/>
    <property type="match status" value="1"/>
</dbReference>
<evidence type="ECO:0000259" key="3">
    <source>
        <dbReference type="PROSITE" id="PS51766"/>
    </source>
</evidence>
<dbReference type="InterPro" id="IPR012334">
    <property type="entry name" value="Pectin_lyas_fold"/>
</dbReference>
<feature type="region of interest" description="Disordered" evidence="1">
    <location>
        <begin position="493"/>
        <end position="529"/>
    </location>
</feature>
<gene>
    <name evidence="4" type="ORF">A3C70_00055</name>
</gene>
<feature type="compositionally biased region" description="Polar residues" evidence="1">
    <location>
        <begin position="493"/>
        <end position="508"/>
    </location>
</feature>
<name>A0A1G2TEX0_9BACT</name>
<protein>
    <recommendedName>
        <fullName evidence="3">Dockerin domain-containing protein</fullName>
    </recommendedName>
</protein>
<dbReference type="PROSITE" id="PS51766">
    <property type="entry name" value="DOCKERIN"/>
    <property type="match status" value="1"/>
</dbReference>
<dbReference type="InterPro" id="IPR006626">
    <property type="entry name" value="PbH1"/>
</dbReference>
<evidence type="ECO:0000313" key="4">
    <source>
        <dbReference type="EMBL" id="OHA95845.1"/>
    </source>
</evidence>
<reference evidence="4 5" key="1">
    <citation type="journal article" date="2016" name="Nat. Commun.">
        <title>Thousands of microbial genomes shed light on interconnected biogeochemical processes in an aquifer system.</title>
        <authorList>
            <person name="Anantharaman K."/>
            <person name="Brown C.T."/>
            <person name="Hug L.A."/>
            <person name="Sharon I."/>
            <person name="Castelle C.J."/>
            <person name="Probst A.J."/>
            <person name="Thomas B.C."/>
            <person name="Singh A."/>
            <person name="Wilkins M.J."/>
            <person name="Karaoz U."/>
            <person name="Brodie E.L."/>
            <person name="Williams K.H."/>
            <person name="Hubbard S.S."/>
            <person name="Banfield J.F."/>
        </authorList>
    </citation>
    <scope>NUCLEOTIDE SEQUENCE [LARGE SCALE GENOMIC DNA]</scope>
</reference>
<keyword evidence="2" id="KW-0812">Transmembrane</keyword>
<dbReference type="Gene3D" id="2.160.20.10">
    <property type="entry name" value="Single-stranded right-handed beta-helix, Pectin lyase-like"/>
    <property type="match status" value="1"/>
</dbReference>
<dbReference type="GO" id="GO:0004553">
    <property type="term" value="F:hydrolase activity, hydrolyzing O-glycosyl compounds"/>
    <property type="evidence" value="ECO:0007669"/>
    <property type="project" value="InterPro"/>
</dbReference>
<sequence length="579" mass="61200">MVVHKIEFYKDNFVTMYTVKYLHRVLIVGVFGVFFFGFNSVVNAATYFVASLSTDCTANSGSGTVSSPWSNPFYVLTHNLVTAGDTLILRGGTYKINSGFGGVPCNISGNGIDTVLPLKISGITIENYPGETVIIDGTSPKVVSGIWSSCGSGWQTNALNIGSSNTAQVWVNPSGPDDPGTRLKWVSGGSCSSLQPGQFTSTGSSGNTISVRLPSDANPNNADIHIACQNGDCAAYPIDAESGANNVVVRRNPSGGSFYVKYGYYGFWANGSAQNITLDGINFVAHGGRDYGSCVRVYGGSNITVKNGICRESMGEGIEFYGGGPGGSNGNGVQLFGHIVENMDVYDNGMGWWDGGGNGNNLGMSIIIKNCNSCVVRGNKMHNNLANGVEVTNSTNGGVTSNDVIVENNNIYNFGYIVRDSSKGYGGRDVAGVFYISQNGETLNRPIVRNNTIDNRSATHGEAEDGIKFARGVAGGTITNNVMNGISGSCVNVSESGSSHTQSGNSCNSGGTVSPASTPPSPTTTLKGDFNNDKIVNSLDWSIMNSRWFMNDVTADLNTYGIVNSLDFSIMNRNWLKTI</sequence>
<proteinExistence type="predicted"/>
<dbReference type="Gene3D" id="1.10.1330.10">
    <property type="entry name" value="Dockerin domain"/>
    <property type="match status" value="1"/>
</dbReference>
<dbReference type="InterPro" id="IPR016134">
    <property type="entry name" value="Dockerin_dom"/>
</dbReference>
<dbReference type="SMART" id="SM00710">
    <property type="entry name" value="PbH1"/>
    <property type="match status" value="7"/>
</dbReference>
<keyword evidence="2" id="KW-1133">Transmembrane helix</keyword>
<dbReference type="Proteomes" id="UP000178175">
    <property type="component" value="Unassembled WGS sequence"/>
</dbReference>
<dbReference type="SUPFAM" id="SSF63446">
    <property type="entry name" value="Type I dockerin domain"/>
    <property type="match status" value="1"/>
</dbReference>
<keyword evidence="2" id="KW-0472">Membrane</keyword>
<dbReference type="InterPro" id="IPR036439">
    <property type="entry name" value="Dockerin_dom_sf"/>
</dbReference>
<dbReference type="AlphaFoldDB" id="A0A1G2TEX0"/>